<evidence type="ECO:0000313" key="1">
    <source>
        <dbReference type="EMBL" id="GFJ95255.1"/>
    </source>
</evidence>
<evidence type="ECO:0000313" key="2">
    <source>
        <dbReference type="Proteomes" id="UP000482960"/>
    </source>
</evidence>
<dbReference type="EMBL" id="BLPG01000001">
    <property type="protein sequence ID" value="GFJ95255.1"/>
    <property type="molecule type" value="Genomic_DNA"/>
</dbReference>
<reference evidence="1 2" key="2">
    <citation type="submission" date="2020-03" db="EMBL/GenBank/DDBJ databases">
        <authorList>
            <person name="Ichikawa N."/>
            <person name="Kimura A."/>
            <person name="Kitahashi Y."/>
            <person name="Uohara A."/>
        </authorList>
    </citation>
    <scope>NUCLEOTIDE SEQUENCE [LARGE SCALE GENOMIC DNA]</scope>
    <source>
        <strain evidence="1 2">NBRC 108638</strain>
    </source>
</reference>
<protein>
    <submittedName>
        <fullName evidence="1">Uncharacterized protein</fullName>
    </submittedName>
</protein>
<name>A0A6V8LR92_9ACTN</name>
<accession>A0A6V8LR92</accession>
<reference evidence="1 2" key="1">
    <citation type="submission" date="2020-03" db="EMBL/GenBank/DDBJ databases">
        <title>Whole genome shotgun sequence of Phytohabitans rumicis NBRC 108638.</title>
        <authorList>
            <person name="Komaki H."/>
            <person name="Tamura T."/>
        </authorList>
    </citation>
    <scope>NUCLEOTIDE SEQUENCE [LARGE SCALE GENOMIC DNA]</scope>
    <source>
        <strain evidence="1 2">NBRC 108638</strain>
    </source>
</reference>
<proteinExistence type="predicted"/>
<comment type="caution">
    <text evidence="1">The sequence shown here is derived from an EMBL/GenBank/DDBJ whole genome shotgun (WGS) entry which is preliminary data.</text>
</comment>
<dbReference type="RefSeq" id="WP_173082783.1">
    <property type="nucleotide sequence ID" value="NZ_BAABJB010000012.1"/>
</dbReference>
<organism evidence="1 2">
    <name type="scientific">Phytohabitans rumicis</name>
    <dbReference type="NCBI Taxonomy" id="1076125"/>
    <lineage>
        <taxon>Bacteria</taxon>
        <taxon>Bacillati</taxon>
        <taxon>Actinomycetota</taxon>
        <taxon>Actinomycetes</taxon>
        <taxon>Micromonosporales</taxon>
        <taxon>Micromonosporaceae</taxon>
    </lineage>
</organism>
<sequence length="97" mass="10853">MDANSVRGSVNAVPYGIDFAADLGDDTVRRLADSMIHQRHFPRPAAQYAEAVKAVLAAGQIPPQSLAMSTRYPEAELLDFLRRLDRHLDELRPWPEP</sequence>
<gene>
    <name evidence="1" type="ORF">Prum_088970</name>
</gene>
<dbReference type="AlphaFoldDB" id="A0A6V8LR92"/>
<dbReference type="Proteomes" id="UP000482960">
    <property type="component" value="Unassembled WGS sequence"/>
</dbReference>
<keyword evidence="2" id="KW-1185">Reference proteome</keyword>